<feature type="region of interest" description="Disordered" evidence="1">
    <location>
        <begin position="137"/>
        <end position="171"/>
    </location>
</feature>
<dbReference type="Pfam" id="PF19457">
    <property type="entry name" value="DUF5994"/>
    <property type="match status" value="1"/>
</dbReference>
<gene>
    <name evidence="2" type="ORF">GCM10010492_49950</name>
</gene>
<organism evidence="2 3">
    <name type="scientific">Saccharothrix mutabilis subsp. mutabilis</name>
    <dbReference type="NCBI Taxonomy" id="66855"/>
    <lineage>
        <taxon>Bacteria</taxon>
        <taxon>Bacillati</taxon>
        <taxon>Actinomycetota</taxon>
        <taxon>Actinomycetes</taxon>
        <taxon>Pseudonocardiales</taxon>
        <taxon>Pseudonocardiaceae</taxon>
        <taxon>Saccharothrix</taxon>
    </lineage>
</organism>
<evidence type="ECO:0000313" key="2">
    <source>
        <dbReference type="EMBL" id="GAA0244655.1"/>
    </source>
</evidence>
<dbReference type="InterPro" id="IPR046036">
    <property type="entry name" value="DUF5994"/>
</dbReference>
<name>A0ABP3DZJ0_9PSEU</name>
<keyword evidence="3" id="KW-1185">Reference proteome</keyword>
<feature type="compositionally biased region" description="Polar residues" evidence="1">
    <location>
        <begin position="137"/>
        <end position="146"/>
    </location>
</feature>
<comment type="caution">
    <text evidence="2">The sequence shown here is derived from an EMBL/GenBank/DDBJ whole genome shotgun (WGS) entry which is preliminary data.</text>
</comment>
<dbReference type="Proteomes" id="UP001500416">
    <property type="component" value="Unassembled WGS sequence"/>
</dbReference>
<reference evidence="3" key="1">
    <citation type="journal article" date="2019" name="Int. J. Syst. Evol. Microbiol.">
        <title>The Global Catalogue of Microorganisms (GCM) 10K type strain sequencing project: providing services to taxonomists for standard genome sequencing and annotation.</title>
        <authorList>
            <consortium name="The Broad Institute Genomics Platform"/>
            <consortium name="The Broad Institute Genome Sequencing Center for Infectious Disease"/>
            <person name="Wu L."/>
            <person name="Ma J."/>
        </authorList>
    </citation>
    <scope>NUCLEOTIDE SEQUENCE [LARGE SCALE GENOMIC DNA]</scope>
    <source>
        <strain evidence="3">JCM 3380</strain>
    </source>
</reference>
<evidence type="ECO:0000313" key="3">
    <source>
        <dbReference type="Proteomes" id="UP001500416"/>
    </source>
</evidence>
<sequence>MTLELLTPPVEAAVRLSMKPEARSGGAVDGTWWPRSADPMTEFPPLLAVLGADGRIRRVTYHLDAWEPAARKLVAGGITVRMEGFHSIQPDTVTLVGFDHTRIRLLVVPPGTPGGVARAVLRSAATSNATATVEEILSSNGATPRTNPEHAPRGKRETIDEDRWEGDGGHF</sequence>
<protein>
    <submittedName>
        <fullName evidence="2">DUF5994 family protein</fullName>
    </submittedName>
</protein>
<dbReference type="EMBL" id="BAAABU010000013">
    <property type="protein sequence ID" value="GAA0244655.1"/>
    <property type="molecule type" value="Genomic_DNA"/>
</dbReference>
<feature type="compositionally biased region" description="Basic and acidic residues" evidence="1">
    <location>
        <begin position="147"/>
        <end position="158"/>
    </location>
</feature>
<evidence type="ECO:0000256" key="1">
    <source>
        <dbReference type="SAM" id="MobiDB-lite"/>
    </source>
</evidence>
<dbReference type="RefSeq" id="WP_343936307.1">
    <property type="nucleotide sequence ID" value="NZ_BAAABU010000013.1"/>
</dbReference>
<proteinExistence type="predicted"/>
<accession>A0ABP3DZJ0</accession>